<dbReference type="InterPro" id="IPR008792">
    <property type="entry name" value="PQQD"/>
</dbReference>
<name>A0A1H8LYL1_9BRAD</name>
<dbReference type="RefSeq" id="WP_041805509.1">
    <property type="nucleotide sequence ID" value="NZ_FODT01000001.1"/>
</dbReference>
<dbReference type="Proteomes" id="UP000199615">
    <property type="component" value="Unassembled WGS sequence"/>
</dbReference>
<organism evidence="1 2">
    <name type="scientific">Rhodopseudomonas pseudopalustris</name>
    <dbReference type="NCBI Taxonomy" id="1513892"/>
    <lineage>
        <taxon>Bacteria</taxon>
        <taxon>Pseudomonadati</taxon>
        <taxon>Pseudomonadota</taxon>
        <taxon>Alphaproteobacteria</taxon>
        <taxon>Hyphomicrobiales</taxon>
        <taxon>Nitrobacteraceae</taxon>
        <taxon>Rhodopseudomonas</taxon>
    </lineage>
</organism>
<dbReference type="InterPro" id="IPR041881">
    <property type="entry name" value="PqqD_sf"/>
</dbReference>
<keyword evidence="2" id="KW-1185">Reference proteome</keyword>
<dbReference type="Gene3D" id="1.10.10.1150">
    <property type="entry name" value="Coenzyme PQQ synthesis protein D (PqqD)"/>
    <property type="match status" value="1"/>
</dbReference>
<accession>A0A1H8LYL1</accession>
<proteinExistence type="predicted"/>
<reference evidence="2" key="1">
    <citation type="submission" date="2016-10" db="EMBL/GenBank/DDBJ databases">
        <authorList>
            <person name="Varghese N."/>
            <person name="Submissions S."/>
        </authorList>
    </citation>
    <scope>NUCLEOTIDE SEQUENCE [LARGE SCALE GENOMIC DNA]</scope>
    <source>
        <strain evidence="2">DSM 123</strain>
    </source>
</reference>
<sequence>MSKITSDTLFEHTPWVVVRPQKDNYLFYNSRTDELHLIPATGHAAYTLCDGLRTIDDITSELSDVIIVEPDVLQQRVTEFLAALETRGLLARADRHD</sequence>
<gene>
    <name evidence="1" type="ORF">SAMN05444123_101283</name>
</gene>
<evidence type="ECO:0000313" key="1">
    <source>
        <dbReference type="EMBL" id="SEO10234.1"/>
    </source>
</evidence>
<dbReference type="EMBL" id="FODT01000001">
    <property type="protein sequence ID" value="SEO10234.1"/>
    <property type="molecule type" value="Genomic_DNA"/>
</dbReference>
<dbReference type="OrthoDB" id="7995890at2"/>
<evidence type="ECO:0000313" key="2">
    <source>
        <dbReference type="Proteomes" id="UP000199615"/>
    </source>
</evidence>
<dbReference type="AlphaFoldDB" id="A0A1H8LYL1"/>
<protein>
    <submittedName>
        <fullName evidence="1">Coenzyme PQQ synthesis protein D (PqqD)</fullName>
    </submittedName>
</protein>
<dbReference type="Pfam" id="PF05402">
    <property type="entry name" value="PqqD"/>
    <property type="match status" value="1"/>
</dbReference>